<comment type="caution">
    <text evidence="1">The sequence shown here is derived from an EMBL/GenBank/DDBJ whole genome shotgun (WGS) entry which is preliminary data.</text>
</comment>
<organism evidence="1 2">
    <name type="scientific">Pleuronectes platessa</name>
    <name type="common">European plaice</name>
    <dbReference type="NCBI Taxonomy" id="8262"/>
    <lineage>
        <taxon>Eukaryota</taxon>
        <taxon>Metazoa</taxon>
        <taxon>Chordata</taxon>
        <taxon>Craniata</taxon>
        <taxon>Vertebrata</taxon>
        <taxon>Euteleostomi</taxon>
        <taxon>Actinopterygii</taxon>
        <taxon>Neopterygii</taxon>
        <taxon>Teleostei</taxon>
        <taxon>Neoteleostei</taxon>
        <taxon>Acanthomorphata</taxon>
        <taxon>Carangaria</taxon>
        <taxon>Pleuronectiformes</taxon>
        <taxon>Pleuronectoidei</taxon>
        <taxon>Pleuronectidae</taxon>
        <taxon>Pleuronectes</taxon>
    </lineage>
</organism>
<dbReference type="GO" id="GO:0035721">
    <property type="term" value="P:intraciliary retrograde transport"/>
    <property type="evidence" value="ECO:0007669"/>
    <property type="project" value="InterPro"/>
</dbReference>
<name>A0A9N7TRB6_PLEPL</name>
<sequence length="113" mass="13000">MEVYADIIGSEATQEDCQSIARYFEGEKKHLQAGKFFQKCGQYSRALRHFLKCSNTDDNLAVEMAIETVGQAKDNSLTNQLIDYRMEESDGMPKDTKYLFHLYMAIIIAREEC</sequence>
<dbReference type="PANTHER" id="PTHR14920">
    <property type="entry name" value="OSMOTIC AVOIDANCE ABNORMAL PROTEIN 1/WD REPEAT MEMBRANE PROTEIN"/>
    <property type="match status" value="1"/>
</dbReference>
<proteinExistence type="predicted"/>
<dbReference type="GO" id="GO:0060271">
    <property type="term" value="P:cilium assembly"/>
    <property type="evidence" value="ECO:0007669"/>
    <property type="project" value="TreeGrafter"/>
</dbReference>
<dbReference type="AlphaFoldDB" id="A0A9N7TRB6"/>
<gene>
    <name evidence="1" type="ORF">PLEPLA_LOCUS4932</name>
</gene>
<dbReference type="GO" id="GO:0030991">
    <property type="term" value="C:intraciliary transport particle A"/>
    <property type="evidence" value="ECO:0007669"/>
    <property type="project" value="TreeGrafter"/>
</dbReference>
<dbReference type="Proteomes" id="UP001153269">
    <property type="component" value="Unassembled WGS sequence"/>
</dbReference>
<accession>A0A9N7TRB6</accession>
<protein>
    <submittedName>
        <fullName evidence="1">Uncharacterized protein</fullName>
    </submittedName>
</protein>
<evidence type="ECO:0000313" key="1">
    <source>
        <dbReference type="EMBL" id="CAB1417131.1"/>
    </source>
</evidence>
<dbReference type="PANTHER" id="PTHR14920:SF0">
    <property type="entry name" value="WD REPEAT DOMAIN 19"/>
    <property type="match status" value="1"/>
</dbReference>
<dbReference type="EMBL" id="CADEAL010000247">
    <property type="protein sequence ID" value="CAB1417131.1"/>
    <property type="molecule type" value="Genomic_DNA"/>
</dbReference>
<evidence type="ECO:0000313" key="2">
    <source>
        <dbReference type="Proteomes" id="UP001153269"/>
    </source>
</evidence>
<dbReference type="GO" id="GO:0005929">
    <property type="term" value="C:cilium"/>
    <property type="evidence" value="ECO:0007669"/>
    <property type="project" value="TreeGrafter"/>
</dbReference>
<keyword evidence="2" id="KW-1185">Reference proteome</keyword>
<reference evidence="1" key="1">
    <citation type="submission" date="2020-03" db="EMBL/GenBank/DDBJ databases">
        <authorList>
            <person name="Weist P."/>
        </authorList>
    </citation>
    <scope>NUCLEOTIDE SEQUENCE</scope>
</reference>
<dbReference type="InterPro" id="IPR040379">
    <property type="entry name" value="WDR19/dyf-2"/>
</dbReference>